<name>A0A7Y6BUJ8_9BACL</name>
<accession>A0A7Y6BUJ8</accession>
<dbReference type="RefSeq" id="WP_175395115.1">
    <property type="nucleotide sequence ID" value="NZ_JABMCB010000169.1"/>
</dbReference>
<dbReference type="SUPFAM" id="SSF53756">
    <property type="entry name" value="UDP-Glycosyltransferase/glycogen phosphorylase"/>
    <property type="match status" value="1"/>
</dbReference>
<evidence type="ECO:0000313" key="3">
    <source>
        <dbReference type="EMBL" id="NUU75282.1"/>
    </source>
</evidence>
<dbReference type="GO" id="GO:0009103">
    <property type="term" value="P:lipopolysaccharide biosynthetic process"/>
    <property type="evidence" value="ECO:0007669"/>
    <property type="project" value="TreeGrafter"/>
</dbReference>
<dbReference type="CDD" id="cd03794">
    <property type="entry name" value="GT4_WbuB-like"/>
    <property type="match status" value="1"/>
</dbReference>
<reference evidence="3 4" key="1">
    <citation type="submission" date="2020-05" db="EMBL/GenBank/DDBJ databases">
        <title>Genome Sequencing of Type Strains.</title>
        <authorList>
            <person name="Lemaire J.F."/>
            <person name="Inderbitzin P."/>
            <person name="Gregorio O.A."/>
            <person name="Collins S.B."/>
            <person name="Wespe N."/>
            <person name="Knight-Connoni V."/>
        </authorList>
    </citation>
    <scope>NUCLEOTIDE SEQUENCE [LARGE SCALE GENOMIC DNA]</scope>
    <source>
        <strain evidence="3 4">LMG 21957</strain>
    </source>
</reference>
<sequence length="416" mass="47343">MSKKKIVFVASYFYPDYASTGQLLTELCLELQHHFDITVIAVQPEIEAAQTNKKRLFEEDYLEQIRIVRLRAPSVDKTNKLSRIKFIVSYFFLAIVALMKQREVDLIYTISSPPVIGGLIGAVGKLMRRTKLVYNIQDFNPEQAEAISYTRQKWLFKIARGLDNISCRASNHIITVGMDMQETLVSRFRGSRVPVNSVINNWTDEEDIVPLQRDHPKIKQFLAEHQLENKFIVMYSGNLGLYYDLENIIQITSDFKDNPEFMFVFIGEGGVKKKMEQYVKNHEISNVLFLPFQPKDKIKYTLNAAHVHLVVNQKGIKGVSVPSKIYGVMAAGKPIIGVLEKGSEASSLIENSGCGVVVEPHSYRDLVRSIETIAQMNRNVLDQVGLKGRTYLENHLAKKTAIEKYKHLLQMVSNNG</sequence>
<dbReference type="Pfam" id="PF00534">
    <property type="entry name" value="Glycos_transf_1"/>
    <property type="match status" value="1"/>
</dbReference>
<dbReference type="InterPro" id="IPR001296">
    <property type="entry name" value="Glyco_trans_1"/>
</dbReference>
<dbReference type="GO" id="GO:0016757">
    <property type="term" value="F:glycosyltransferase activity"/>
    <property type="evidence" value="ECO:0007669"/>
    <property type="project" value="InterPro"/>
</dbReference>
<gene>
    <name evidence="3" type="ORF">HP552_08560</name>
</gene>
<dbReference type="PANTHER" id="PTHR46401">
    <property type="entry name" value="GLYCOSYLTRANSFERASE WBBK-RELATED"/>
    <property type="match status" value="1"/>
</dbReference>
<evidence type="ECO:0000256" key="1">
    <source>
        <dbReference type="ARBA" id="ARBA00022679"/>
    </source>
</evidence>
<proteinExistence type="predicted"/>
<protein>
    <submittedName>
        <fullName evidence="3">Glycosyltransferase family 4 protein</fullName>
    </submittedName>
</protein>
<dbReference type="EMBL" id="JABMCB010000169">
    <property type="protein sequence ID" value="NUU75282.1"/>
    <property type="molecule type" value="Genomic_DNA"/>
</dbReference>
<evidence type="ECO:0000259" key="2">
    <source>
        <dbReference type="Pfam" id="PF00534"/>
    </source>
</evidence>
<dbReference type="Proteomes" id="UP000526125">
    <property type="component" value="Unassembled WGS sequence"/>
</dbReference>
<dbReference type="PANTHER" id="PTHR46401:SF2">
    <property type="entry name" value="GLYCOSYLTRANSFERASE WBBK-RELATED"/>
    <property type="match status" value="1"/>
</dbReference>
<keyword evidence="4" id="KW-1185">Reference proteome</keyword>
<feature type="domain" description="Glycosyl transferase family 1" evidence="2">
    <location>
        <begin position="224"/>
        <end position="376"/>
    </location>
</feature>
<evidence type="ECO:0000313" key="4">
    <source>
        <dbReference type="Proteomes" id="UP000526125"/>
    </source>
</evidence>
<keyword evidence="1 3" id="KW-0808">Transferase</keyword>
<comment type="caution">
    <text evidence="3">The sequence shown here is derived from an EMBL/GenBank/DDBJ whole genome shotgun (WGS) entry which is preliminary data.</text>
</comment>
<organism evidence="3 4">
    <name type="scientific">Paenibacillus xylanilyticus</name>
    <dbReference type="NCBI Taxonomy" id="248903"/>
    <lineage>
        <taxon>Bacteria</taxon>
        <taxon>Bacillati</taxon>
        <taxon>Bacillota</taxon>
        <taxon>Bacilli</taxon>
        <taxon>Bacillales</taxon>
        <taxon>Paenibacillaceae</taxon>
        <taxon>Paenibacillus</taxon>
    </lineage>
</organism>
<dbReference type="AlphaFoldDB" id="A0A7Y6BUJ8"/>
<dbReference type="Gene3D" id="3.40.50.2000">
    <property type="entry name" value="Glycogen Phosphorylase B"/>
    <property type="match status" value="2"/>
</dbReference>